<dbReference type="InterPro" id="IPR050148">
    <property type="entry name" value="Terpene_synthase-like"/>
</dbReference>
<gene>
    <name evidence="1" type="primary">TPS2_4</name>
    <name evidence="1" type="ORF">CK203_059735</name>
</gene>
<protein>
    <submittedName>
        <fullName evidence="1">Putative terpene synthase 2</fullName>
    </submittedName>
</protein>
<dbReference type="SUPFAM" id="SSF48576">
    <property type="entry name" value="Terpenoid synthases"/>
    <property type="match status" value="1"/>
</dbReference>
<dbReference type="InterPro" id="IPR008949">
    <property type="entry name" value="Isoprenoid_synthase_dom_sf"/>
</dbReference>
<dbReference type="AlphaFoldDB" id="A0A438G7L7"/>
<sequence length="259" mass="30209">MDDIFDAYGKFEELELFTEAIGRWDINSIHQLPEYMKPCYQAVLDVYKEIEEMENTERSYCVHHTKDAVGFAELYCVYDILYCTLTWSKPNGIAMVTIAGPVLTIMSFIGMRETATKEVFDWLLQNPKIVRATYIIIRFMDDMASHKFEQEREHIASSIEYYMKQHSVSEQQAYDEFHKQIENAWKDINEECLRPTAVPMLLLSRLLNFARSGDVMYKSHKDIFTHPGEVTKNNISMLLITLCQYESGDICDTNKDSIL</sequence>
<dbReference type="Proteomes" id="UP000288805">
    <property type="component" value="Unassembled WGS sequence"/>
</dbReference>
<dbReference type="EMBL" id="QGNW01000544">
    <property type="protein sequence ID" value="RVW68209.1"/>
    <property type="molecule type" value="Genomic_DNA"/>
</dbReference>
<proteinExistence type="predicted"/>
<comment type="caution">
    <text evidence="1">The sequence shown here is derived from an EMBL/GenBank/DDBJ whole genome shotgun (WGS) entry which is preliminary data.</text>
</comment>
<dbReference type="GO" id="GO:0010333">
    <property type="term" value="F:terpene synthase activity"/>
    <property type="evidence" value="ECO:0007669"/>
    <property type="project" value="InterPro"/>
</dbReference>
<accession>A0A438G7L7</accession>
<dbReference type="Pfam" id="PF19086">
    <property type="entry name" value="Terpene_syn_C_2"/>
    <property type="match status" value="1"/>
</dbReference>
<dbReference type="Gene3D" id="1.10.600.10">
    <property type="entry name" value="Farnesyl Diphosphate Synthase"/>
    <property type="match status" value="1"/>
</dbReference>
<evidence type="ECO:0000313" key="2">
    <source>
        <dbReference type="Proteomes" id="UP000288805"/>
    </source>
</evidence>
<name>A0A438G7L7_VITVI</name>
<dbReference type="GO" id="GO:0016114">
    <property type="term" value="P:terpenoid biosynthetic process"/>
    <property type="evidence" value="ECO:0007669"/>
    <property type="project" value="InterPro"/>
</dbReference>
<dbReference type="PANTHER" id="PTHR31225:SF241">
    <property type="entry name" value="TERPENE SYNTHASE FAMILY, METAL-BINDING DOMAIN PROTEIN"/>
    <property type="match status" value="1"/>
</dbReference>
<dbReference type="PANTHER" id="PTHR31225">
    <property type="entry name" value="OS04G0344100 PROTEIN-RELATED"/>
    <property type="match status" value="1"/>
</dbReference>
<reference evidence="1 2" key="1">
    <citation type="journal article" date="2018" name="PLoS Genet.">
        <title>Population sequencing reveals clonal diversity and ancestral inbreeding in the grapevine cultivar Chardonnay.</title>
        <authorList>
            <person name="Roach M.J."/>
            <person name="Johnson D.L."/>
            <person name="Bohlmann J."/>
            <person name="van Vuuren H.J."/>
            <person name="Jones S.J."/>
            <person name="Pretorius I.S."/>
            <person name="Schmidt S.A."/>
            <person name="Borneman A.R."/>
        </authorList>
    </citation>
    <scope>NUCLEOTIDE SEQUENCE [LARGE SCALE GENOMIC DNA]</scope>
    <source>
        <strain evidence="2">cv. Chardonnay</strain>
        <tissue evidence="1">Leaf</tissue>
    </source>
</reference>
<evidence type="ECO:0000313" key="1">
    <source>
        <dbReference type="EMBL" id="RVW68209.1"/>
    </source>
</evidence>
<organism evidence="1 2">
    <name type="scientific">Vitis vinifera</name>
    <name type="common">Grape</name>
    <dbReference type="NCBI Taxonomy" id="29760"/>
    <lineage>
        <taxon>Eukaryota</taxon>
        <taxon>Viridiplantae</taxon>
        <taxon>Streptophyta</taxon>
        <taxon>Embryophyta</taxon>
        <taxon>Tracheophyta</taxon>
        <taxon>Spermatophyta</taxon>
        <taxon>Magnoliopsida</taxon>
        <taxon>eudicotyledons</taxon>
        <taxon>Gunneridae</taxon>
        <taxon>Pentapetalae</taxon>
        <taxon>rosids</taxon>
        <taxon>Vitales</taxon>
        <taxon>Vitaceae</taxon>
        <taxon>Viteae</taxon>
        <taxon>Vitis</taxon>
    </lineage>
</organism>